<dbReference type="PROSITE" id="PS51683">
    <property type="entry name" value="SAM_OMT_II"/>
    <property type="match status" value="1"/>
</dbReference>
<gene>
    <name evidence="8" type="primary">oxyT</name>
    <name evidence="9" type="ORF">C0Z16_07880</name>
    <name evidence="8" type="ORF">LMG27174_02288</name>
</gene>
<evidence type="ECO:0000259" key="6">
    <source>
        <dbReference type="Pfam" id="PF00891"/>
    </source>
</evidence>
<dbReference type="GO" id="GO:0032259">
    <property type="term" value="P:methylation"/>
    <property type="evidence" value="ECO:0007669"/>
    <property type="project" value="UniProtKB-KW"/>
</dbReference>
<evidence type="ECO:0000259" key="7">
    <source>
        <dbReference type="Pfam" id="PF08100"/>
    </source>
</evidence>
<dbReference type="Proteomes" id="UP000235659">
    <property type="component" value="Unassembled WGS sequence"/>
</dbReference>
<dbReference type="InterPro" id="IPR036388">
    <property type="entry name" value="WH-like_DNA-bd_sf"/>
</dbReference>
<dbReference type="AlphaFoldDB" id="A0A2N7WSQ8"/>
<dbReference type="InterPro" id="IPR012967">
    <property type="entry name" value="COMT_dimerisation"/>
</dbReference>
<dbReference type="InterPro" id="IPR029063">
    <property type="entry name" value="SAM-dependent_MTases_sf"/>
</dbReference>
<feature type="active site" description="Proton acceptor" evidence="4">
    <location>
        <position position="265"/>
    </location>
</feature>
<keyword evidence="1 8" id="KW-0489">Methyltransferase</keyword>
<evidence type="ECO:0000256" key="1">
    <source>
        <dbReference type="ARBA" id="ARBA00022603"/>
    </source>
</evidence>
<dbReference type="GO" id="GO:0008171">
    <property type="term" value="F:O-methyltransferase activity"/>
    <property type="evidence" value="ECO:0007669"/>
    <property type="project" value="InterPro"/>
</dbReference>
<sequence>MEREQSSPSAASSDQGQRNDRNDAPSPERLLQLGMAFWASKTLLSAVELGVFTQLACGPRDAAALTESLGLHRRSALDFLDALVALSVLERHDGMYSNTPDADLFLDKAKPSYVGGLLEMANARLYPFWGSLTEALRTGLPQNEAKSGGNLFEAIYHDEASLRGFLRAMSGVSLGAARAIAQIFPWSKYRTFIDIGTAQGALPVQVALAHPHLSGGGFDLPAVGPVFNEYVAAHGLTDRLKFYPGDFFNDSCPTADVLIMGHILHDWPLPQKLELLSKCYAALPPGGSLVVYDAIIDDERRSNAFGLLMSLNMLIETPGGFDYTGAQCRDWMKQTGFSDVRIEHLIGPDSMVVGIK</sequence>
<dbReference type="PIRSF" id="PIRSF005739">
    <property type="entry name" value="O-mtase"/>
    <property type="match status" value="1"/>
</dbReference>
<feature type="compositionally biased region" description="Polar residues" evidence="5">
    <location>
        <begin position="1"/>
        <end position="16"/>
    </location>
</feature>
<evidence type="ECO:0000256" key="4">
    <source>
        <dbReference type="PIRSR" id="PIRSR005739-1"/>
    </source>
</evidence>
<feature type="region of interest" description="Disordered" evidence="5">
    <location>
        <begin position="1"/>
        <end position="26"/>
    </location>
</feature>
<dbReference type="InterPro" id="IPR036390">
    <property type="entry name" value="WH_DNA-bd_sf"/>
</dbReference>
<reference evidence="8 11" key="2">
    <citation type="submission" date="2020-04" db="EMBL/GenBank/DDBJ databases">
        <authorList>
            <person name="De Canck E."/>
        </authorList>
    </citation>
    <scope>NUCLEOTIDE SEQUENCE [LARGE SCALE GENOMIC DNA]</scope>
    <source>
        <strain evidence="8 11">LMG 27174</strain>
    </source>
</reference>
<dbReference type="EMBL" id="CADIJZ010000007">
    <property type="protein sequence ID" value="CAB3673955.1"/>
    <property type="molecule type" value="Genomic_DNA"/>
</dbReference>
<dbReference type="Pfam" id="PF00891">
    <property type="entry name" value="Methyltransf_2"/>
    <property type="match status" value="1"/>
</dbReference>
<evidence type="ECO:0000256" key="3">
    <source>
        <dbReference type="ARBA" id="ARBA00022691"/>
    </source>
</evidence>
<dbReference type="Pfam" id="PF08100">
    <property type="entry name" value="Dimerisation"/>
    <property type="match status" value="1"/>
</dbReference>
<keyword evidence="10" id="KW-1185">Reference proteome</keyword>
<evidence type="ECO:0000256" key="5">
    <source>
        <dbReference type="SAM" id="MobiDB-lite"/>
    </source>
</evidence>
<dbReference type="SUPFAM" id="SSF53335">
    <property type="entry name" value="S-adenosyl-L-methionine-dependent methyltransferases"/>
    <property type="match status" value="1"/>
</dbReference>
<dbReference type="EC" id="2.1.1.335" evidence="8"/>
<dbReference type="Proteomes" id="UP000494205">
    <property type="component" value="Unassembled WGS sequence"/>
</dbReference>
<dbReference type="PANTHER" id="PTHR43712:SF2">
    <property type="entry name" value="O-METHYLTRANSFERASE CICE"/>
    <property type="match status" value="1"/>
</dbReference>
<evidence type="ECO:0000256" key="2">
    <source>
        <dbReference type="ARBA" id="ARBA00022679"/>
    </source>
</evidence>
<dbReference type="PANTHER" id="PTHR43712">
    <property type="entry name" value="PUTATIVE (AFU_ORTHOLOGUE AFUA_4G14580)-RELATED"/>
    <property type="match status" value="1"/>
</dbReference>
<dbReference type="Gene3D" id="1.10.10.10">
    <property type="entry name" value="Winged helix-like DNA-binding domain superfamily/Winged helix DNA-binding domain"/>
    <property type="match status" value="1"/>
</dbReference>
<keyword evidence="2 8" id="KW-0808">Transferase</keyword>
<dbReference type="RefSeq" id="WP_102631607.1">
    <property type="nucleotide sequence ID" value="NZ_CADIJZ010000007.1"/>
</dbReference>
<accession>A0A2N7WSQ8</accession>
<organism evidence="8 11">
    <name type="scientific">Paraburkholderia rhynchosiae</name>
    <dbReference type="NCBI Taxonomy" id="487049"/>
    <lineage>
        <taxon>Bacteria</taxon>
        <taxon>Pseudomonadati</taxon>
        <taxon>Pseudomonadota</taxon>
        <taxon>Betaproteobacteria</taxon>
        <taxon>Burkholderiales</taxon>
        <taxon>Burkholderiaceae</taxon>
        <taxon>Paraburkholderia</taxon>
    </lineage>
</organism>
<dbReference type="GO" id="GO:0046983">
    <property type="term" value="F:protein dimerization activity"/>
    <property type="evidence" value="ECO:0007669"/>
    <property type="project" value="InterPro"/>
</dbReference>
<feature type="domain" description="O-methyltransferase dimerisation" evidence="7">
    <location>
        <begin position="35"/>
        <end position="107"/>
    </location>
</feature>
<dbReference type="Gene3D" id="3.40.50.150">
    <property type="entry name" value="Vaccinia Virus protein VP39"/>
    <property type="match status" value="1"/>
</dbReference>
<dbReference type="CDD" id="cd02440">
    <property type="entry name" value="AdoMet_MTases"/>
    <property type="match status" value="1"/>
</dbReference>
<dbReference type="EMBL" id="PNXY01000004">
    <property type="protein sequence ID" value="PMS32508.1"/>
    <property type="molecule type" value="Genomic_DNA"/>
</dbReference>
<keyword evidence="3" id="KW-0949">S-adenosyl-L-methionine</keyword>
<reference evidence="9 10" key="1">
    <citation type="submission" date="2018-01" db="EMBL/GenBank/DDBJ databases">
        <title>Whole genome analyses suggest that Burkholderia sensu lato contains two further novel genera in the rhizoxinica-symbiotica group Mycetohabitans gen. nov., and Trinickia gen. nov.: implications for the evolution of diazotrophy and nodulation in the Burkholderiaceae.</title>
        <authorList>
            <person name="Estrada-de los Santos P."/>
            <person name="Palmer M."/>
            <person name="Chavez-Ramirez B."/>
            <person name="Beukes C."/>
            <person name="Steenkamp E.T."/>
            <person name="Hirsch A.M."/>
            <person name="Manyaka P."/>
            <person name="Maluk M."/>
            <person name="Lafos M."/>
            <person name="Crook M."/>
            <person name="Gross E."/>
            <person name="Simon M.F."/>
            <person name="Bueno dos Reis Junior F."/>
            <person name="Poole P.S."/>
            <person name="Venter S.N."/>
            <person name="James E.K."/>
        </authorList>
    </citation>
    <scope>NUCLEOTIDE SEQUENCE [LARGE SCALE GENOMIC DNA]</scope>
    <source>
        <strain evidence="9 10">WSM 3937</strain>
    </source>
</reference>
<dbReference type="InterPro" id="IPR001077">
    <property type="entry name" value="COMT_C"/>
</dbReference>
<evidence type="ECO:0000313" key="8">
    <source>
        <dbReference type="EMBL" id="CAB3673955.1"/>
    </source>
</evidence>
<name>A0A2N7WSQ8_9BURK</name>
<evidence type="ECO:0000313" key="9">
    <source>
        <dbReference type="EMBL" id="PMS32508.1"/>
    </source>
</evidence>
<evidence type="ECO:0000313" key="11">
    <source>
        <dbReference type="Proteomes" id="UP000494205"/>
    </source>
</evidence>
<dbReference type="OrthoDB" id="582216at2"/>
<feature type="domain" description="O-methyltransferase C-terminal" evidence="6">
    <location>
        <begin position="129"/>
        <end position="338"/>
    </location>
</feature>
<dbReference type="SUPFAM" id="SSF46785">
    <property type="entry name" value="Winged helix' DNA-binding domain"/>
    <property type="match status" value="1"/>
</dbReference>
<dbReference type="InterPro" id="IPR016461">
    <property type="entry name" value="COMT-like"/>
</dbReference>
<evidence type="ECO:0000313" key="10">
    <source>
        <dbReference type="Proteomes" id="UP000235659"/>
    </source>
</evidence>
<protein>
    <submittedName>
        <fullName evidence="8 9">Methyltransferase</fullName>
        <ecNumber evidence="8">2.1.1.335</ecNumber>
    </submittedName>
</protein>
<proteinExistence type="predicted"/>